<dbReference type="Pfam" id="PF19763">
    <property type="entry name" value="DUF6250"/>
    <property type="match status" value="1"/>
</dbReference>
<feature type="domain" description="DUF6250" evidence="1">
    <location>
        <begin position="100"/>
        <end position="249"/>
    </location>
</feature>
<dbReference type="AlphaFoldDB" id="A0A6C2U9Z7"/>
<keyword evidence="3" id="KW-1185">Reference proteome</keyword>
<proteinExistence type="predicted"/>
<dbReference type="Proteomes" id="UP000366872">
    <property type="component" value="Unassembled WGS sequence"/>
</dbReference>
<dbReference type="InterPro" id="IPR046217">
    <property type="entry name" value="DUF6250"/>
</dbReference>
<protein>
    <recommendedName>
        <fullName evidence="1">DUF6250 domain-containing protein</fullName>
    </recommendedName>
</protein>
<dbReference type="Gene3D" id="2.60.120.200">
    <property type="match status" value="1"/>
</dbReference>
<evidence type="ECO:0000313" key="3">
    <source>
        <dbReference type="Proteomes" id="UP000366872"/>
    </source>
</evidence>
<sequence>MGNRKPVRSGGVTGFSMFCIAWSRRFACLAGGLVAMGVCEASEPLVLGYGKEAFTVGNELYATEFADPENWVVQVADVDSPTKERVTFEAGMLDLYMPDRGCTAWLNKPFKGPITIVYNVRCPLETEKDDGILATDINNFWHCSDPRNFDAVLTTTQTHYHGGFLGYHEMRGYYACTGGGRNRTTRFRRYPRWKDGKDIPHIAVNANDGKKEFLIEPGTWHTIQLVYCDGLLQYIKDGLVVYEFKEGDAITVETRDKDNRRQKHEETYTLDKFPAYDEGYFGFRMVGSHHQYKNLKIYELVPE</sequence>
<name>A0A6C2U9Z7_PONDE</name>
<accession>A0A6C2U9Z7</accession>
<organism evidence="2 3">
    <name type="scientific">Pontiella desulfatans</name>
    <dbReference type="NCBI Taxonomy" id="2750659"/>
    <lineage>
        <taxon>Bacteria</taxon>
        <taxon>Pseudomonadati</taxon>
        <taxon>Kiritimatiellota</taxon>
        <taxon>Kiritimatiellia</taxon>
        <taxon>Kiritimatiellales</taxon>
        <taxon>Pontiellaceae</taxon>
        <taxon>Pontiella</taxon>
    </lineage>
</organism>
<gene>
    <name evidence="2" type="ORF">PDESU_05138</name>
</gene>
<dbReference type="EMBL" id="CAAHFG010000003">
    <property type="protein sequence ID" value="VGO16547.1"/>
    <property type="molecule type" value="Genomic_DNA"/>
</dbReference>
<evidence type="ECO:0000259" key="1">
    <source>
        <dbReference type="Pfam" id="PF19763"/>
    </source>
</evidence>
<evidence type="ECO:0000313" key="2">
    <source>
        <dbReference type="EMBL" id="VGO16547.1"/>
    </source>
</evidence>
<dbReference type="RefSeq" id="WP_136082041.1">
    <property type="nucleotide sequence ID" value="NZ_CAAHFG010000003.1"/>
</dbReference>
<reference evidence="2 3" key="1">
    <citation type="submission" date="2019-04" db="EMBL/GenBank/DDBJ databases">
        <authorList>
            <person name="Van Vliet M D."/>
        </authorList>
    </citation>
    <scope>NUCLEOTIDE SEQUENCE [LARGE SCALE GENOMIC DNA]</scope>
    <source>
        <strain evidence="2 3">F1</strain>
    </source>
</reference>